<evidence type="ECO:0000313" key="2">
    <source>
        <dbReference type="EMBL" id="KAJ6726088.1"/>
    </source>
</evidence>
<dbReference type="AlphaFoldDB" id="A0A9Q0Z9G0"/>
<dbReference type="EMBL" id="JAPFFK010000013">
    <property type="protein sequence ID" value="KAJ6726088.1"/>
    <property type="molecule type" value="Genomic_DNA"/>
</dbReference>
<feature type="compositionally biased region" description="Polar residues" evidence="1">
    <location>
        <begin position="201"/>
        <end position="225"/>
    </location>
</feature>
<accession>A0A9Q0Z9G0</accession>
<keyword evidence="3" id="KW-1185">Reference proteome</keyword>
<evidence type="ECO:0000313" key="3">
    <source>
        <dbReference type="Proteomes" id="UP001151532"/>
    </source>
</evidence>
<name>A0A9Q0Z9G0_SALPP</name>
<dbReference type="Proteomes" id="UP001151532">
    <property type="component" value="Chromosome 8"/>
</dbReference>
<evidence type="ECO:0000256" key="1">
    <source>
        <dbReference type="SAM" id="MobiDB-lite"/>
    </source>
</evidence>
<sequence>MPGDGSCIERDLCLAHLTSPPPYPPSSSSSSFIHTQPEGQRENTEMGNCQAIDAAALVIQHPSGKIERFYWPVSVSEVMRTNPGHYVSLIIPLPVSGDQENQDQIKTVQFTRVKLLRPSDNLTLGHAYRLVTTQEVMKVIRAKKNAKLKKQQQPESVDENKSRLQASPEKKRSTDSEAEKKPNTEKDCKEPKHERHRHRTPSISSASLRSKSWRPSLQSISEAAS</sequence>
<organism evidence="2 3">
    <name type="scientific">Salix purpurea</name>
    <name type="common">Purple osier willow</name>
    <dbReference type="NCBI Taxonomy" id="77065"/>
    <lineage>
        <taxon>Eukaryota</taxon>
        <taxon>Viridiplantae</taxon>
        <taxon>Streptophyta</taxon>
        <taxon>Embryophyta</taxon>
        <taxon>Tracheophyta</taxon>
        <taxon>Spermatophyta</taxon>
        <taxon>Magnoliopsida</taxon>
        <taxon>eudicotyledons</taxon>
        <taxon>Gunneridae</taxon>
        <taxon>Pentapetalae</taxon>
        <taxon>rosids</taxon>
        <taxon>fabids</taxon>
        <taxon>Malpighiales</taxon>
        <taxon>Salicaceae</taxon>
        <taxon>Saliceae</taxon>
        <taxon>Salix</taxon>
    </lineage>
</organism>
<reference evidence="2" key="2">
    <citation type="journal article" date="2023" name="Int. J. Mol. Sci.">
        <title>De Novo Assembly and Annotation of 11 Diverse Shrub Willow (Salix) Genomes Reveals Novel Gene Organization in Sex-Linked Regions.</title>
        <authorList>
            <person name="Hyden B."/>
            <person name="Feng K."/>
            <person name="Yates T.B."/>
            <person name="Jawdy S."/>
            <person name="Cereghino C."/>
            <person name="Smart L.B."/>
            <person name="Muchero W."/>
        </authorList>
    </citation>
    <scope>NUCLEOTIDE SEQUENCE</scope>
    <source>
        <tissue evidence="2">Shoot tip</tissue>
    </source>
</reference>
<comment type="caution">
    <text evidence="2">The sequence shown here is derived from an EMBL/GenBank/DDBJ whole genome shotgun (WGS) entry which is preliminary data.</text>
</comment>
<dbReference type="InterPro" id="IPR025322">
    <property type="entry name" value="PADRE_dom"/>
</dbReference>
<dbReference type="PANTHER" id="PTHR33413:SF4">
    <property type="entry name" value="D-RIBOSE-BINDING PERIPLASMIC PROTEIN"/>
    <property type="match status" value="1"/>
</dbReference>
<feature type="compositionally biased region" description="Basic and acidic residues" evidence="1">
    <location>
        <begin position="158"/>
        <end position="193"/>
    </location>
</feature>
<dbReference type="OrthoDB" id="747498at2759"/>
<protein>
    <submittedName>
        <fullName evidence="2">D-RIBOSE-BINDING PERIPLASMIC PROTEIN</fullName>
    </submittedName>
</protein>
<dbReference type="PANTHER" id="PTHR33413">
    <property type="entry name" value="EXPRESSED PROTEIN"/>
    <property type="match status" value="1"/>
</dbReference>
<gene>
    <name evidence="2" type="ORF">OIU79_004282</name>
</gene>
<dbReference type="Pfam" id="PF14009">
    <property type="entry name" value="PADRE"/>
    <property type="match status" value="1"/>
</dbReference>
<reference evidence="2" key="1">
    <citation type="submission" date="2022-11" db="EMBL/GenBank/DDBJ databases">
        <authorList>
            <person name="Hyden B.L."/>
            <person name="Feng K."/>
            <person name="Yates T."/>
            <person name="Jawdy S."/>
            <person name="Smart L.B."/>
            <person name="Muchero W."/>
        </authorList>
    </citation>
    <scope>NUCLEOTIDE SEQUENCE</scope>
    <source>
        <tissue evidence="2">Shoot tip</tissue>
    </source>
</reference>
<proteinExistence type="predicted"/>
<feature type="region of interest" description="Disordered" evidence="1">
    <location>
        <begin position="145"/>
        <end position="225"/>
    </location>
</feature>
<feature type="region of interest" description="Disordered" evidence="1">
    <location>
        <begin position="18"/>
        <end position="41"/>
    </location>
</feature>